<dbReference type="Proteomes" id="UP001176940">
    <property type="component" value="Unassembled WGS sequence"/>
</dbReference>
<proteinExistence type="predicted"/>
<evidence type="ECO:0000313" key="3">
    <source>
        <dbReference type="Proteomes" id="UP001176940"/>
    </source>
</evidence>
<reference evidence="2" key="1">
    <citation type="submission" date="2023-07" db="EMBL/GenBank/DDBJ databases">
        <authorList>
            <person name="Stuckert A."/>
        </authorList>
    </citation>
    <scope>NUCLEOTIDE SEQUENCE</scope>
</reference>
<sequence length="432" mass="48817">MEDNYQKLKRTTLKNLGEARELIASNKTKADLIAAIMEHDSAAPSNVNVEETEFQREVKNRLAAFFKVATFSFDDCFAHSWHSLDELQEVVTGNGFHFTGHTCELKTIPGDYLLKLIKKMPRVCKAVIKGKVNMKDSESIKNTEEQLFLDIDLHHDDTLLPLHTSIVLFLMSYCDCKTLKTFLVIPEDDPKTLKEGLFPSDLNVSIISRKDLPAIVQSCRLPAVLEDSGAFCRAGLAVVLRHIIQRTFLSDPSRKDVIQLLGFKKTCLKACAEVSQWTRLCEISIPLAVETFLKDPSAPIPPEVLQLERKLGEPVRVHNDDKIRRQKMQQQMKSNDTAERKEEQEETSQSSIQKPPSLELTAALSKLSVQDVPSKSTREPAHIRKARNADLPSLEHVFAEGLYFTLTDVVLLPCIHHFLSVEIGLHKDDIRE</sequence>
<feature type="region of interest" description="Disordered" evidence="1">
    <location>
        <begin position="316"/>
        <end position="355"/>
    </location>
</feature>
<comment type="caution">
    <text evidence="2">The sequence shown here is derived from an EMBL/GenBank/DDBJ whole genome shotgun (WGS) entry which is preliminary data.</text>
</comment>
<accession>A0ABN9L7M9</accession>
<organism evidence="2 3">
    <name type="scientific">Ranitomeya imitator</name>
    <name type="common">mimic poison frog</name>
    <dbReference type="NCBI Taxonomy" id="111125"/>
    <lineage>
        <taxon>Eukaryota</taxon>
        <taxon>Metazoa</taxon>
        <taxon>Chordata</taxon>
        <taxon>Craniata</taxon>
        <taxon>Vertebrata</taxon>
        <taxon>Euteleostomi</taxon>
        <taxon>Amphibia</taxon>
        <taxon>Batrachia</taxon>
        <taxon>Anura</taxon>
        <taxon>Neobatrachia</taxon>
        <taxon>Hyloidea</taxon>
        <taxon>Dendrobatidae</taxon>
        <taxon>Dendrobatinae</taxon>
        <taxon>Ranitomeya</taxon>
    </lineage>
</organism>
<dbReference type="PANTHER" id="PTHR13369:SF0">
    <property type="entry name" value="GLUTATHIONE S-TRANSFERASE C-TERMINAL DOMAIN-CONTAINING PROTEIN"/>
    <property type="match status" value="1"/>
</dbReference>
<name>A0ABN9L7M9_9NEOB</name>
<keyword evidence="3" id="KW-1185">Reference proteome</keyword>
<dbReference type="EMBL" id="CAUEEQ010009760">
    <property type="protein sequence ID" value="CAJ0933740.1"/>
    <property type="molecule type" value="Genomic_DNA"/>
</dbReference>
<gene>
    <name evidence="2" type="ORF">RIMI_LOCUS5641175</name>
</gene>
<evidence type="ECO:0000313" key="2">
    <source>
        <dbReference type="EMBL" id="CAJ0933740.1"/>
    </source>
</evidence>
<evidence type="ECO:0000256" key="1">
    <source>
        <dbReference type="SAM" id="MobiDB-lite"/>
    </source>
</evidence>
<dbReference type="PANTHER" id="PTHR13369">
    <property type="match status" value="1"/>
</dbReference>
<protein>
    <submittedName>
        <fullName evidence="2">Uncharacterized protein</fullName>
    </submittedName>
</protein>